<dbReference type="InterPro" id="IPR002913">
    <property type="entry name" value="START_lipid-bd_dom"/>
</dbReference>
<protein>
    <recommendedName>
        <fullName evidence="12">Acyl-CoA thioesterase</fullName>
    </recommendedName>
</protein>
<dbReference type="PROSITE" id="PS51770">
    <property type="entry name" value="HOTDOG_ACOT"/>
    <property type="match status" value="2"/>
</dbReference>
<dbReference type="InterPro" id="IPR006683">
    <property type="entry name" value="Thioestr_dom"/>
</dbReference>
<dbReference type="EMBL" id="BRXZ01001190">
    <property type="protein sequence ID" value="GMH64874.1"/>
    <property type="molecule type" value="Genomic_DNA"/>
</dbReference>
<comment type="pathway">
    <text evidence="2">Lipid metabolism; fatty acid metabolism.</text>
</comment>
<dbReference type="InterPro" id="IPR033120">
    <property type="entry name" value="HOTDOG_ACOT"/>
</dbReference>
<dbReference type="Gene3D" id="3.10.129.10">
    <property type="entry name" value="Hotdog Thioesterase"/>
    <property type="match status" value="2"/>
</dbReference>
<dbReference type="InterPro" id="IPR023393">
    <property type="entry name" value="START-like_dom_sf"/>
</dbReference>
<dbReference type="SUPFAM" id="SSF54637">
    <property type="entry name" value="Thioesterase/thiol ester dehydrase-isomerase"/>
    <property type="match status" value="2"/>
</dbReference>
<dbReference type="Pfam" id="PF03061">
    <property type="entry name" value="4HBT"/>
    <property type="match status" value="2"/>
</dbReference>
<dbReference type="Pfam" id="PF01852">
    <property type="entry name" value="START"/>
    <property type="match status" value="1"/>
</dbReference>
<dbReference type="PANTHER" id="PTHR11049:SF16">
    <property type="entry name" value="PROTEIN VDLD"/>
    <property type="match status" value="1"/>
</dbReference>
<evidence type="ECO:0000256" key="2">
    <source>
        <dbReference type="ARBA" id="ARBA00004872"/>
    </source>
</evidence>
<feature type="region of interest" description="Disordered" evidence="7">
    <location>
        <begin position="190"/>
        <end position="218"/>
    </location>
</feature>
<gene>
    <name evidence="10" type="ORF">TrRE_jg7033</name>
</gene>
<dbReference type="PROSITE" id="PS50848">
    <property type="entry name" value="START"/>
    <property type="match status" value="1"/>
</dbReference>
<dbReference type="GO" id="GO:0006631">
    <property type="term" value="P:fatty acid metabolic process"/>
    <property type="evidence" value="ECO:0007669"/>
    <property type="project" value="UniProtKB-KW"/>
</dbReference>
<evidence type="ECO:0000256" key="1">
    <source>
        <dbReference type="ARBA" id="ARBA00000295"/>
    </source>
</evidence>
<dbReference type="OrthoDB" id="331699at2759"/>
<dbReference type="CDD" id="cd00177">
    <property type="entry name" value="START"/>
    <property type="match status" value="1"/>
</dbReference>
<proteinExistence type="predicted"/>
<dbReference type="AlphaFoldDB" id="A0A9W7A2X0"/>
<evidence type="ECO:0008006" key="12">
    <source>
        <dbReference type="Google" id="ProtNLM"/>
    </source>
</evidence>
<dbReference type="Proteomes" id="UP001165082">
    <property type="component" value="Unassembled WGS sequence"/>
</dbReference>
<name>A0A9W7A2X0_9STRA</name>
<dbReference type="PANTHER" id="PTHR11049">
    <property type="entry name" value="ACYL COENZYME A THIOESTER HYDROLASE"/>
    <property type="match status" value="1"/>
</dbReference>
<dbReference type="InterPro" id="IPR029069">
    <property type="entry name" value="HotDog_dom_sf"/>
</dbReference>
<dbReference type="Gene3D" id="3.30.530.20">
    <property type="match status" value="1"/>
</dbReference>
<evidence type="ECO:0000256" key="5">
    <source>
        <dbReference type="ARBA" id="ARBA00022832"/>
    </source>
</evidence>
<evidence type="ECO:0000313" key="10">
    <source>
        <dbReference type="EMBL" id="GMH64874.1"/>
    </source>
</evidence>
<keyword evidence="5" id="KW-0276">Fatty acid metabolism</keyword>
<organism evidence="10 11">
    <name type="scientific">Triparma retinervis</name>
    <dbReference type="NCBI Taxonomy" id="2557542"/>
    <lineage>
        <taxon>Eukaryota</taxon>
        <taxon>Sar</taxon>
        <taxon>Stramenopiles</taxon>
        <taxon>Ochrophyta</taxon>
        <taxon>Bolidophyceae</taxon>
        <taxon>Parmales</taxon>
        <taxon>Triparmaceae</taxon>
        <taxon>Triparma</taxon>
    </lineage>
</organism>
<accession>A0A9W7A2X0</accession>
<dbReference type="GO" id="GO:0052816">
    <property type="term" value="F:long-chain fatty acyl-CoA hydrolase activity"/>
    <property type="evidence" value="ECO:0007669"/>
    <property type="project" value="TreeGrafter"/>
</dbReference>
<evidence type="ECO:0000259" key="8">
    <source>
        <dbReference type="PROSITE" id="PS50848"/>
    </source>
</evidence>
<dbReference type="InterPro" id="IPR040170">
    <property type="entry name" value="Cytosol_ACT"/>
</dbReference>
<feature type="domain" description="START" evidence="8">
    <location>
        <begin position="424"/>
        <end position="633"/>
    </location>
</feature>
<dbReference type="GO" id="GO:0006637">
    <property type="term" value="P:acyl-CoA metabolic process"/>
    <property type="evidence" value="ECO:0007669"/>
    <property type="project" value="TreeGrafter"/>
</dbReference>
<feature type="domain" description="HotDog ACOT-type" evidence="9">
    <location>
        <begin position="248"/>
        <end position="366"/>
    </location>
</feature>
<keyword evidence="11" id="KW-1185">Reference proteome</keyword>
<keyword evidence="4" id="KW-0378">Hydrolase</keyword>
<evidence type="ECO:0000259" key="9">
    <source>
        <dbReference type="PROSITE" id="PS51770"/>
    </source>
</evidence>
<dbReference type="GO" id="GO:0008289">
    <property type="term" value="F:lipid binding"/>
    <property type="evidence" value="ECO:0007669"/>
    <property type="project" value="InterPro"/>
</dbReference>
<evidence type="ECO:0000313" key="11">
    <source>
        <dbReference type="Proteomes" id="UP001165082"/>
    </source>
</evidence>
<evidence type="ECO:0000256" key="6">
    <source>
        <dbReference type="ARBA" id="ARBA00023098"/>
    </source>
</evidence>
<keyword evidence="3" id="KW-0677">Repeat</keyword>
<dbReference type="GO" id="GO:0005829">
    <property type="term" value="C:cytosol"/>
    <property type="evidence" value="ECO:0007669"/>
    <property type="project" value="TreeGrafter"/>
</dbReference>
<dbReference type="SUPFAM" id="SSF55961">
    <property type="entry name" value="Bet v1-like"/>
    <property type="match status" value="1"/>
</dbReference>
<reference evidence="10" key="1">
    <citation type="submission" date="2022-07" db="EMBL/GenBank/DDBJ databases">
        <title>Genome analysis of Parmales, a sister group of diatoms, reveals the evolutionary specialization of diatoms from phago-mixotrophs to photoautotrophs.</title>
        <authorList>
            <person name="Ban H."/>
            <person name="Sato S."/>
            <person name="Yoshikawa S."/>
            <person name="Kazumasa Y."/>
            <person name="Nakamura Y."/>
            <person name="Ichinomiya M."/>
            <person name="Saitoh K."/>
            <person name="Sato N."/>
            <person name="Blanc-Mathieu R."/>
            <person name="Endo H."/>
            <person name="Kuwata A."/>
            <person name="Ogata H."/>
        </authorList>
    </citation>
    <scope>NUCLEOTIDE SEQUENCE</scope>
</reference>
<evidence type="ECO:0000256" key="3">
    <source>
        <dbReference type="ARBA" id="ARBA00022737"/>
    </source>
</evidence>
<feature type="domain" description="HotDog ACOT-type" evidence="9">
    <location>
        <begin position="34"/>
        <end position="145"/>
    </location>
</feature>
<feature type="compositionally biased region" description="Polar residues" evidence="7">
    <location>
        <begin position="205"/>
        <end position="214"/>
    </location>
</feature>
<keyword evidence="6" id="KW-0443">Lipid metabolism</keyword>
<dbReference type="CDD" id="cd03442">
    <property type="entry name" value="BFIT_BACH"/>
    <property type="match status" value="2"/>
</dbReference>
<evidence type="ECO:0000256" key="7">
    <source>
        <dbReference type="SAM" id="MobiDB-lite"/>
    </source>
</evidence>
<comment type="catalytic activity">
    <reaction evidence="1">
        <text>butanoyl-CoA + H2O = butanoate + CoA + H(+)</text>
        <dbReference type="Rhea" id="RHEA:40111"/>
        <dbReference type="ChEBI" id="CHEBI:15377"/>
        <dbReference type="ChEBI" id="CHEBI:15378"/>
        <dbReference type="ChEBI" id="CHEBI:17968"/>
        <dbReference type="ChEBI" id="CHEBI:57287"/>
        <dbReference type="ChEBI" id="CHEBI:57371"/>
    </reaction>
    <physiologicalReaction direction="left-to-right" evidence="1">
        <dbReference type="Rhea" id="RHEA:40112"/>
    </physiologicalReaction>
</comment>
<comment type="caution">
    <text evidence="10">The sequence shown here is derived from an EMBL/GenBank/DDBJ whole genome shotgun (WGS) entry which is preliminary data.</text>
</comment>
<sequence>MTPKKLLRRRSSGDKIVEGFAKVANRSMEPKGVSESMVHFYEIINQENCDAQGNVRAGCLLRWMDICACLSAEKHGMLSSVTLSMDDLTFDMPAKLGDVLEISARVNNAFNTSMEVGVLVQSTGETSSSITHCKAFFTFVSLDHHGKKCKVPKVIPETETERDNYIMAKERRAMRFRKIDMIKEILDGEQKKGGDSLGRRGSAGMSESSGTPTPWNGKKKRLSVMLRDAVFTPTADYDSIESAERNMPESALSMTKVVLPSDANHMGNTFGGNIMSWMDDAAVVCATKHCHFGSLIGNFSIVTIAVDAFSFLGPSKVGDRITLLAQVNRAFGTTMEVGVRVEAQALGGQSRHINTGYLTVIAKAKSNGRPTAIPKIKPGNEIEKEQHMRALARRKLRMERKKLSSSGSKSGGIAWTWSDEMSKEISIANIFGLLKVNNSFDLEWESIPISLSPNPFQIRMEITRDTWGLGLMTIRISGVVTCPLDSMFKAVMGIDMRKKWDLAVAEYENKENIDENNDIIWASYKDLASKKDTKKDKDFCLLRTWSSDDHRYIIASRSVIHPKVPPRETHTRGEIFPSGFILTPWVMDDGLGRYEEVEQTSFDYIVQMDKIGQEMVGINKKESQESPYIKVIVGSLAKLCGILSMEAQKNDAEVGGSV</sequence>
<evidence type="ECO:0000256" key="4">
    <source>
        <dbReference type="ARBA" id="ARBA00022801"/>
    </source>
</evidence>